<sequence length="71" mass="7995">MRQAPSQLLLRSAILLIVLSYNPAAIIIETAFSNATKSHILLLIISTYDLRAVLVIIFYYTICPTLRAFIK</sequence>
<dbReference type="EMBL" id="LRQB01000053">
    <property type="protein sequence ID" value="KXA20064.1"/>
    <property type="molecule type" value="Genomic_DNA"/>
</dbReference>
<keyword evidence="1" id="KW-1133">Transmembrane helix</keyword>
<evidence type="ECO:0000313" key="3">
    <source>
        <dbReference type="Proteomes" id="UP000070687"/>
    </source>
</evidence>
<accession>A0A133NUU5</accession>
<name>A0A133NUU5_GARVA</name>
<gene>
    <name evidence="2" type="ORF">HMPREF3208_00903</name>
</gene>
<keyword evidence="1" id="KW-0472">Membrane</keyword>
<feature type="transmembrane region" description="Helical" evidence="1">
    <location>
        <begin position="40"/>
        <end position="62"/>
    </location>
</feature>
<proteinExistence type="predicted"/>
<comment type="caution">
    <text evidence="2">The sequence shown here is derived from an EMBL/GenBank/DDBJ whole genome shotgun (WGS) entry which is preliminary data.</text>
</comment>
<organism evidence="2 3">
    <name type="scientific">Gardnerella vaginalis</name>
    <dbReference type="NCBI Taxonomy" id="2702"/>
    <lineage>
        <taxon>Bacteria</taxon>
        <taxon>Bacillati</taxon>
        <taxon>Actinomycetota</taxon>
        <taxon>Actinomycetes</taxon>
        <taxon>Bifidobacteriales</taxon>
        <taxon>Bifidobacteriaceae</taxon>
        <taxon>Gardnerella</taxon>
    </lineage>
</organism>
<evidence type="ECO:0000313" key="2">
    <source>
        <dbReference type="EMBL" id="KXA20064.1"/>
    </source>
</evidence>
<protein>
    <submittedName>
        <fullName evidence="2">Uncharacterized protein</fullName>
    </submittedName>
</protein>
<dbReference type="AlphaFoldDB" id="A0A133NUU5"/>
<evidence type="ECO:0000256" key="1">
    <source>
        <dbReference type="SAM" id="Phobius"/>
    </source>
</evidence>
<reference evidence="2 3" key="1">
    <citation type="submission" date="2016-01" db="EMBL/GenBank/DDBJ databases">
        <authorList>
            <person name="Oliw E.H."/>
        </authorList>
    </citation>
    <scope>NUCLEOTIDE SEQUENCE [LARGE SCALE GENOMIC DNA]</scope>
    <source>
        <strain evidence="2 3">PSS_7772B</strain>
    </source>
</reference>
<dbReference type="Proteomes" id="UP000070687">
    <property type="component" value="Unassembled WGS sequence"/>
</dbReference>
<keyword evidence="1" id="KW-0812">Transmembrane</keyword>